<dbReference type="EMBL" id="MU274900">
    <property type="protein sequence ID" value="KAI0094180.1"/>
    <property type="molecule type" value="Genomic_DNA"/>
</dbReference>
<protein>
    <submittedName>
        <fullName evidence="1">Uncharacterized protein</fullName>
    </submittedName>
</protein>
<gene>
    <name evidence="1" type="ORF">BDY19DRAFT_7744</name>
</gene>
<evidence type="ECO:0000313" key="1">
    <source>
        <dbReference type="EMBL" id="KAI0094180.1"/>
    </source>
</evidence>
<keyword evidence="2" id="KW-1185">Reference proteome</keyword>
<reference evidence="1" key="1">
    <citation type="journal article" date="2021" name="Environ. Microbiol.">
        <title>Gene family expansions and transcriptome signatures uncover fungal adaptations to wood decay.</title>
        <authorList>
            <person name="Hage H."/>
            <person name="Miyauchi S."/>
            <person name="Viragh M."/>
            <person name="Drula E."/>
            <person name="Min B."/>
            <person name="Chaduli D."/>
            <person name="Navarro D."/>
            <person name="Favel A."/>
            <person name="Norest M."/>
            <person name="Lesage-Meessen L."/>
            <person name="Balint B."/>
            <person name="Merenyi Z."/>
            <person name="de Eugenio L."/>
            <person name="Morin E."/>
            <person name="Martinez A.T."/>
            <person name="Baldrian P."/>
            <person name="Stursova M."/>
            <person name="Martinez M.J."/>
            <person name="Novotny C."/>
            <person name="Magnuson J.K."/>
            <person name="Spatafora J.W."/>
            <person name="Maurice S."/>
            <person name="Pangilinan J."/>
            <person name="Andreopoulos W."/>
            <person name="LaButti K."/>
            <person name="Hundley H."/>
            <person name="Na H."/>
            <person name="Kuo A."/>
            <person name="Barry K."/>
            <person name="Lipzen A."/>
            <person name="Henrissat B."/>
            <person name="Riley R."/>
            <person name="Ahrendt S."/>
            <person name="Nagy L.G."/>
            <person name="Grigoriev I.V."/>
            <person name="Martin F."/>
            <person name="Rosso M.N."/>
        </authorList>
    </citation>
    <scope>NUCLEOTIDE SEQUENCE</scope>
    <source>
        <strain evidence="1">CBS 384.51</strain>
    </source>
</reference>
<dbReference type="Proteomes" id="UP001055072">
    <property type="component" value="Unassembled WGS sequence"/>
</dbReference>
<name>A0ACB8UKF1_9APHY</name>
<sequence>MLVLRHLHFSALKTLAYPLNAERWGQTSCTYTLTCSRAVIACISIHTMKKIREKVRSVFRPRHKRDEKSLEEPGLGAVLPPELFPNILKWVSRDDDRNETLRRLQRQRGLDDQQFIRQYVMAGPAYTLRSCSLVCLYWANQCREYMFRGATLSVWTLERAQSFRKYSVEGSPRLARVCTLIRGIEVIMICHKTPRSYLDLVFLPQTRDKLVQLKISGPFPKGLPPVKSDTPHWSLTNLAILPPSVTAYREIVVKDFHFPSFRHVVSFLKHFDASTTHELANITWDGKTPNDLSQFFKPPTRHRQTIQVNVDQCTDNVTLCLQVAAMFSDCPLRRLASQDYVLATQVINIVCDIYRKVPRTLKTENSSPLKCHFRGSCPKGARKFEFTFTVLSVPRNYVSTSLQFFVESRSSPTSSIESGRTPPIRSRIYAVGVYLGSSNYVTDYTSLLVGDLDLLKKSIQQHSSLRCAVFSFSSYALLCALTTRFSTLLKPAGVQTHVFMCLPSKEHPFSEGERGGDSHNQWIEIDDSLRDTGRRWANTEHLLRDGIESPARTSSPSGSR</sequence>
<accession>A0ACB8UKF1</accession>
<organism evidence="1 2">
    <name type="scientific">Irpex rosettiformis</name>
    <dbReference type="NCBI Taxonomy" id="378272"/>
    <lineage>
        <taxon>Eukaryota</taxon>
        <taxon>Fungi</taxon>
        <taxon>Dikarya</taxon>
        <taxon>Basidiomycota</taxon>
        <taxon>Agaricomycotina</taxon>
        <taxon>Agaricomycetes</taxon>
        <taxon>Polyporales</taxon>
        <taxon>Irpicaceae</taxon>
        <taxon>Irpex</taxon>
    </lineage>
</organism>
<proteinExistence type="predicted"/>
<evidence type="ECO:0000313" key="2">
    <source>
        <dbReference type="Proteomes" id="UP001055072"/>
    </source>
</evidence>
<comment type="caution">
    <text evidence="1">The sequence shown here is derived from an EMBL/GenBank/DDBJ whole genome shotgun (WGS) entry which is preliminary data.</text>
</comment>